<dbReference type="GO" id="GO:0007165">
    <property type="term" value="P:signal transduction"/>
    <property type="evidence" value="ECO:0007669"/>
    <property type="project" value="UniProtKB-KW"/>
</dbReference>
<dbReference type="Gene3D" id="6.10.340.10">
    <property type="match status" value="1"/>
</dbReference>
<accession>A0A6L3T2D6</accession>
<keyword evidence="1 3" id="KW-0807">Transducer</keyword>
<dbReference type="CDD" id="cd06225">
    <property type="entry name" value="HAMP"/>
    <property type="match status" value="1"/>
</dbReference>
<evidence type="ECO:0000259" key="6">
    <source>
        <dbReference type="PROSITE" id="PS50885"/>
    </source>
</evidence>
<evidence type="ECO:0000313" key="7">
    <source>
        <dbReference type="EMBL" id="KAB1080192.1"/>
    </source>
</evidence>
<gene>
    <name evidence="7" type="ORF">F6X53_07170</name>
</gene>
<evidence type="ECO:0000256" key="3">
    <source>
        <dbReference type="PROSITE-ProRule" id="PRU00284"/>
    </source>
</evidence>
<dbReference type="PANTHER" id="PTHR32089:SF112">
    <property type="entry name" value="LYSOZYME-LIKE PROTEIN-RELATED"/>
    <property type="match status" value="1"/>
</dbReference>
<keyword evidence="4" id="KW-0472">Membrane</keyword>
<evidence type="ECO:0000313" key="8">
    <source>
        <dbReference type="Proteomes" id="UP000474159"/>
    </source>
</evidence>
<protein>
    <submittedName>
        <fullName evidence="7">HAMP domain-containing protein</fullName>
    </submittedName>
</protein>
<dbReference type="SMART" id="SM00283">
    <property type="entry name" value="MA"/>
    <property type="match status" value="1"/>
</dbReference>
<comment type="caution">
    <text evidence="7">The sequence shown here is derived from an EMBL/GenBank/DDBJ whole genome shotgun (WGS) entry which is preliminary data.</text>
</comment>
<evidence type="ECO:0000256" key="2">
    <source>
        <dbReference type="ARBA" id="ARBA00029447"/>
    </source>
</evidence>
<dbReference type="SUPFAM" id="SSF58104">
    <property type="entry name" value="Methyl-accepting chemotaxis protein (MCP) signaling domain"/>
    <property type="match status" value="1"/>
</dbReference>
<keyword evidence="8" id="KW-1185">Reference proteome</keyword>
<dbReference type="PANTHER" id="PTHR32089">
    <property type="entry name" value="METHYL-ACCEPTING CHEMOTAXIS PROTEIN MCPB"/>
    <property type="match status" value="1"/>
</dbReference>
<dbReference type="PROSITE" id="PS50885">
    <property type="entry name" value="HAMP"/>
    <property type="match status" value="1"/>
</dbReference>
<dbReference type="InterPro" id="IPR004089">
    <property type="entry name" value="MCPsignal_dom"/>
</dbReference>
<comment type="similarity">
    <text evidence="2">Belongs to the methyl-accepting chemotaxis (MCP) protein family.</text>
</comment>
<dbReference type="Pfam" id="PF00672">
    <property type="entry name" value="HAMP"/>
    <property type="match status" value="1"/>
</dbReference>
<dbReference type="OrthoDB" id="3289104at2"/>
<feature type="domain" description="Methyl-accepting transducer" evidence="5">
    <location>
        <begin position="140"/>
        <end position="376"/>
    </location>
</feature>
<dbReference type="InterPro" id="IPR003660">
    <property type="entry name" value="HAMP_dom"/>
</dbReference>
<dbReference type="PROSITE" id="PS50111">
    <property type="entry name" value="CHEMOTAXIS_TRANSDUC_2"/>
    <property type="match status" value="1"/>
</dbReference>
<evidence type="ECO:0000256" key="4">
    <source>
        <dbReference type="SAM" id="Phobius"/>
    </source>
</evidence>
<evidence type="ECO:0000259" key="5">
    <source>
        <dbReference type="PROSITE" id="PS50111"/>
    </source>
</evidence>
<name>A0A6L3T2D6_9HYPH</name>
<organism evidence="7 8">
    <name type="scientific">Methylobacterium soli</name>
    <dbReference type="NCBI Taxonomy" id="553447"/>
    <lineage>
        <taxon>Bacteria</taxon>
        <taxon>Pseudomonadati</taxon>
        <taxon>Pseudomonadota</taxon>
        <taxon>Alphaproteobacteria</taxon>
        <taxon>Hyphomicrobiales</taxon>
        <taxon>Methylobacteriaceae</taxon>
        <taxon>Methylobacterium</taxon>
    </lineage>
</organism>
<keyword evidence="4" id="KW-0812">Transmembrane</keyword>
<dbReference type="AlphaFoldDB" id="A0A6L3T2D6"/>
<dbReference type="GO" id="GO:0016020">
    <property type="term" value="C:membrane"/>
    <property type="evidence" value="ECO:0007669"/>
    <property type="project" value="InterPro"/>
</dbReference>
<dbReference type="Pfam" id="PF00015">
    <property type="entry name" value="MCPsignal"/>
    <property type="match status" value="1"/>
</dbReference>
<dbReference type="EMBL" id="VZZK01000006">
    <property type="protein sequence ID" value="KAB1080192.1"/>
    <property type="molecule type" value="Genomic_DNA"/>
</dbReference>
<dbReference type="Proteomes" id="UP000474159">
    <property type="component" value="Unassembled WGS sequence"/>
</dbReference>
<reference evidence="7 8" key="1">
    <citation type="submission" date="2019-09" db="EMBL/GenBank/DDBJ databases">
        <title>YIM 48816 draft genome.</title>
        <authorList>
            <person name="Jiang L."/>
        </authorList>
    </citation>
    <scope>NUCLEOTIDE SEQUENCE [LARGE SCALE GENOMIC DNA]</scope>
    <source>
        <strain evidence="7 8">YIM 48816</strain>
    </source>
</reference>
<dbReference type="Gene3D" id="1.10.287.950">
    <property type="entry name" value="Methyl-accepting chemotaxis protein"/>
    <property type="match status" value="1"/>
</dbReference>
<proteinExistence type="inferred from homology"/>
<feature type="domain" description="HAMP" evidence="6">
    <location>
        <begin position="46"/>
        <end position="99"/>
    </location>
</feature>
<evidence type="ECO:0000256" key="1">
    <source>
        <dbReference type="ARBA" id="ARBA00023224"/>
    </source>
</evidence>
<feature type="transmembrane region" description="Helical" evidence="4">
    <location>
        <begin position="25"/>
        <end position="46"/>
    </location>
</feature>
<keyword evidence="4" id="KW-1133">Transmembrane helix</keyword>
<sequence>MDLAGTEAKAEIAAAGQRIEDQMRITLGVAGVLCALGGAVAVWLAGHLSKPLARLAADAGRLAAGDLDVPLAGGTRRDEIGAMAAAVQVFKDGLLRARALEAETALARAGIDAQRKAGMREMADRFEAAIGSIVGGVSSAALQLQETATHMSRTAGDTAERSGAVASAAEAAASHVARVAGAAEALGTSVQAVGRQVEDSAGLARSAVRQADETGRLVQALSEAADRIGSIVSLISKIAGQTNLLALNATIEAARAGASGRGFAVVATEVKDLASQTARATQEISAQIGAIQGTTDQAIGAIDAIAARIREMSGLATAISAAVGEQGAATQAIVRNVADAASGAGDVTGNIAGVARIAEDTGAAAGQVLSAASDLSGQSGHLRAEVDRFLASVRAA</sequence>
<dbReference type="SMART" id="SM00304">
    <property type="entry name" value="HAMP"/>
    <property type="match status" value="1"/>
</dbReference>